<dbReference type="SUPFAM" id="SSF52058">
    <property type="entry name" value="L domain-like"/>
    <property type="match status" value="1"/>
</dbReference>
<dbReference type="Gene3D" id="3.80.10.10">
    <property type="entry name" value="Ribonuclease Inhibitor"/>
    <property type="match status" value="2"/>
</dbReference>
<keyword evidence="5 11" id="KW-0732">Signal</keyword>
<protein>
    <recommendedName>
        <fullName evidence="14">Protein halfway</fullName>
    </recommendedName>
</protein>
<evidence type="ECO:0000256" key="9">
    <source>
        <dbReference type="ARBA" id="ARBA00023157"/>
    </source>
</evidence>
<feature type="signal peptide" evidence="11">
    <location>
        <begin position="1"/>
        <end position="25"/>
    </location>
</feature>
<evidence type="ECO:0000256" key="1">
    <source>
        <dbReference type="ARBA" id="ARBA00004162"/>
    </source>
</evidence>
<evidence type="ECO:0000256" key="10">
    <source>
        <dbReference type="ARBA" id="ARBA00023303"/>
    </source>
</evidence>
<dbReference type="AlphaFoldDB" id="A0A1B0CQ16"/>
<evidence type="ECO:0000256" key="4">
    <source>
        <dbReference type="ARBA" id="ARBA00022692"/>
    </source>
</evidence>
<accession>A0A1B0CQ16</accession>
<evidence type="ECO:0000256" key="2">
    <source>
        <dbReference type="ARBA" id="ARBA00022448"/>
    </source>
</evidence>
<dbReference type="Pfam" id="PF13855">
    <property type="entry name" value="LRR_8"/>
    <property type="match status" value="1"/>
</dbReference>
<comment type="subcellular location">
    <subcellularLocation>
        <location evidence="1">Cell membrane</location>
        <topology evidence="1">Single-pass membrane protein</topology>
    </subcellularLocation>
</comment>
<evidence type="ECO:0000256" key="8">
    <source>
        <dbReference type="ARBA" id="ARBA00023136"/>
    </source>
</evidence>
<evidence type="ECO:0000256" key="7">
    <source>
        <dbReference type="ARBA" id="ARBA00023065"/>
    </source>
</evidence>
<dbReference type="InterPro" id="IPR032675">
    <property type="entry name" value="LRR_dom_sf"/>
</dbReference>
<evidence type="ECO:0000256" key="5">
    <source>
        <dbReference type="ARBA" id="ARBA00022729"/>
    </source>
</evidence>
<feature type="chain" id="PRO_5008406003" description="Protein halfway" evidence="11">
    <location>
        <begin position="26"/>
        <end position="523"/>
    </location>
</feature>
<evidence type="ECO:0008006" key="14">
    <source>
        <dbReference type="Google" id="ProtNLM"/>
    </source>
</evidence>
<proteinExistence type="predicted"/>
<keyword evidence="13" id="KW-1185">Reference proteome</keyword>
<evidence type="ECO:0000313" key="12">
    <source>
        <dbReference type="EnsemblMetazoa" id="LLOJ006965-PA"/>
    </source>
</evidence>
<dbReference type="VEuPathDB" id="VectorBase:LLOJ006965"/>
<keyword evidence="6" id="KW-1133">Transmembrane helix</keyword>
<dbReference type="PROSITE" id="PS51450">
    <property type="entry name" value="LRR"/>
    <property type="match status" value="1"/>
</dbReference>
<dbReference type="PANTHER" id="PTHR46473:SF23">
    <property type="entry name" value="GH08155P"/>
    <property type="match status" value="1"/>
</dbReference>
<dbReference type="EnsemblMetazoa" id="LLOJ006965-RA">
    <property type="protein sequence ID" value="LLOJ006965-PA"/>
    <property type="gene ID" value="LLOJ006965"/>
</dbReference>
<dbReference type="GO" id="GO:0034220">
    <property type="term" value="P:monoatomic ion transmembrane transport"/>
    <property type="evidence" value="ECO:0007669"/>
    <property type="project" value="UniProtKB-KW"/>
</dbReference>
<keyword evidence="4" id="KW-0812">Transmembrane</keyword>
<dbReference type="PANTHER" id="PTHR46473">
    <property type="entry name" value="GH08155P"/>
    <property type="match status" value="1"/>
</dbReference>
<keyword evidence="8" id="KW-0472">Membrane</keyword>
<sequence>MIYSMDSRLLFVFALAWIHLMVVDARIPEEPALPNQMVTTESMVTASTQPTPELHHPPQNGPCFYAEPELCQSPLIDDPKLQVPNCECRLHPTIPQSLICCNVTSLTNITSCQEPDPSEHWKNIHVRNASLDELDISNGFWKLFESISITDGTLKRITREFTRFSATKCFNVSNNTIMEIQPRVFRNLMQLQVLDISFNNLSTIPNINKLTNLTMLTIDIRGNKDMLCKSVSETIDRGGLELNFVEPDKTYCLTNQTFNWFNSTDNVPLRQLYRMKQLQSECPSDCKCEVERMNYEQQSPENGTPLLIFSAKVDCSNRHLTELPQKLPTNTYSLNVSCNNITSLSALNDNPTYQQIIRLYADNNQISSLLDLEGTTFIEEFEVLSLRKNKLKSIPIYLLSNTLDKNPRGKMLYFEGNKLHCDCNSAKILRLWLLARQNHIKDWDQILCENMPQIVVDLSEMKLCQSQHDWTDYIYYLIAAEIFLLGALVFKVSYDYWVFKTAGYLPWPASKMPKLPCDWLCES</sequence>
<dbReference type="EMBL" id="AJWK01022922">
    <property type="status" value="NOT_ANNOTATED_CDS"/>
    <property type="molecule type" value="Genomic_DNA"/>
</dbReference>
<keyword evidence="3" id="KW-1003">Cell membrane</keyword>
<dbReference type="GO" id="GO:0005886">
    <property type="term" value="C:plasma membrane"/>
    <property type="evidence" value="ECO:0007669"/>
    <property type="project" value="UniProtKB-SubCell"/>
</dbReference>
<evidence type="ECO:0000256" key="3">
    <source>
        <dbReference type="ARBA" id="ARBA00022475"/>
    </source>
</evidence>
<reference evidence="12" key="1">
    <citation type="submission" date="2020-05" db="UniProtKB">
        <authorList>
            <consortium name="EnsemblMetazoa"/>
        </authorList>
    </citation>
    <scope>IDENTIFICATION</scope>
    <source>
        <strain evidence="12">Jacobina</strain>
    </source>
</reference>
<keyword evidence="9" id="KW-1015">Disulfide bond</keyword>
<dbReference type="Proteomes" id="UP000092461">
    <property type="component" value="Unassembled WGS sequence"/>
</dbReference>
<dbReference type="VEuPathDB" id="VectorBase:LLONM1_009018"/>
<evidence type="ECO:0000313" key="13">
    <source>
        <dbReference type="Proteomes" id="UP000092461"/>
    </source>
</evidence>
<keyword evidence="7" id="KW-0406">Ion transport</keyword>
<dbReference type="InterPro" id="IPR001611">
    <property type="entry name" value="Leu-rich_rpt"/>
</dbReference>
<keyword evidence="2" id="KW-0813">Transport</keyword>
<dbReference type="InterPro" id="IPR051432">
    <property type="entry name" value="KCNMA1_auxiliary"/>
</dbReference>
<keyword evidence="10" id="KW-0407">Ion channel</keyword>
<organism evidence="12 13">
    <name type="scientific">Lutzomyia longipalpis</name>
    <name type="common">Sand fly</name>
    <dbReference type="NCBI Taxonomy" id="7200"/>
    <lineage>
        <taxon>Eukaryota</taxon>
        <taxon>Metazoa</taxon>
        <taxon>Ecdysozoa</taxon>
        <taxon>Arthropoda</taxon>
        <taxon>Hexapoda</taxon>
        <taxon>Insecta</taxon>
        <taxon>Pterygota</taxon>
        <taxon>Neoptera</taxon>
        <taxon>Endopterygota</taxon>
        <taxon>Diptera</taxon>
        <taxon>Nematocera</taxon>
        <taxon>Psychodoidea</taxon>
        <taxon>Psychodidae</taxon>
        <taxon>Lutzomyia</taxon>
        <taxon>Lutzomyia</taxon>
    </lineage>
</organism>
<name>A0A1B0CQ16_LUTLO</name>
<evidence type="ECO:0000256" key="6">
    <source>
        <dbReference type="ARBA" id="ARBA00022989"/>
    </source>
</evidence>
<evidence type="ECO:0000256" key="11">
    <source>
        <dbReference type="SAM" id="SignalP"/>
    </source>
</evidence>
<dbReference type="SMART" id="SM00364">
    <property type="entry name" value="LRR_BAC"/>
    <property type="match status" value="3"/>
</dbReference>